<sequence>MLGIFSFQKFSTLDFPGCLAAIIWFSGCNMRCPYCYNKDVVFGEKRIEEDEILDFLKKRVGLLDGVSFTGGEATLYKNLIPFSQKIKDLGFDIKLDTNGLNFDVIRNMVEKNLVDYIALDFKAPPEKFELITKNRHYEKFEKTLDFLIGSDVDFEVRTTVHTDFLDENDINEIIKILHQKGYKGTYYLQNYFETEKETIGNIGPQKRKLDTSKLLDLIPIEFRNF</sequence>
<keyword evidence="2" id="KW-0949">S-adenosyl-L-methionine</keyword>
<evidence type="ECO:0000313" key="8">
    <source>
        <dbReference type="EMBL" id="ROR38816.1"/>
    </source>
</evidence>
<dbReference type="SFLD" id="SFLDG01067">
    <property type="entry name" value="SPASM/twitch_domain_containing"/>
    <property type="match status" value="1"/>
</dbReference>
<dbReference type="PANTHER" id="PTHR11228:SF27">
    <property type="entry name" value="GLYCYL-RADICAL ENZYME ACTIVATING ENZYME MJ1227-RELATED"/>
    <property type="match status" value="1"/>
</dbReference>
<dbReference type="InterPro" id="IPR013785">
    <property type="entry name" value="Aldolase_TIM"/>
</dbReference>
<organism evidence="8 9">
    <name type="scientific">Caminibacter pacificus</name>
    <dbReference type="NCBI Taxonomy" id="1424653"/>
    <lineage>
        <taxon>Bacteria</taxon>
        <taxon>Pseudomonadati</taxon>
        <taxon>Campylobacterota</taxon>
        <taxon>Epsilonproteobacteria</taxon>
        <taxon>Nautiliales</taxon>
        <taxon>Nautiliaceae</taxon>
        <taxon>Caminibacter</taxon>
    </lineage>
</organism>
<dbReference type="EMBL" id="RJVK01000005">
    <property type="protein sequence ID" value="ROR38816.1"/>
    <property type="molecule type" value="Genomic_DNA"/>
</dbReference>
<dbReference type="InterPro" id="IPR050377">
    <property type="entry name" value="Radical_SAM_PqqE_MftC-like"/>
</dbReference>
<reference evidence="7" key="3">
    <citation type="submission" date="2019-06" db="EMBL/GenBank/DDBJ databases">
        <title>A comparative analysis of the Nautiliaceae.</title>
        <authorList>
            <person name="Grosche A."/>
            <person name="Smedile F."/>
            <person name="Vetriani C."/>
        </authorList>
    </citation>
    <scope>NUCLEOTIDE SEQUENCE</scope>
    <source>
        <strain evidence="7">TB6</strain>
    </source>
</reference>
<evidence type="ECO:0000313" key="10">
    <source>
        <dbReference type="Proteomes" id="UP000298805"/>
    </source>
</evidence>
<gene>
    <name evidence="7" type="ORF">C6V80_09470</name>
    <name evidence="8" type="ORF">EDC58_1730</name>
</gene>
<keyword evidence="4" id="KW-0408">Iron</keyword>
<dbReference type="AlphaFoldDB" id="A0AAJ4RAS9"/>
<dbReference type="SFLD" id="SFLDG01094">
    <property type="entry name" value="Uncharacterised_Radical_SAM_Su"/>
    <property type="match status" value="1"/>
</dbReference>
<dbReference type="SFLD" id="SFLDS00029">
    <property type="entry name" value="Radical_SAM"/>
    <property type="match status" value="1"/>
</dbReference>
<reference evidence="8 9" key="2">
    <citation type="submission" date="2018-11" db="EMBL/GenBank/DDBJ databases">
        <title>Genomic Encyclopedia of Type Strains, Phase IV (KMG-IV): sequencing the most valuable type-strain genomes for metagenomic binning, comparative biology and taxonomic classification.</title>
        <authorList>
            <person name="Goeker M."/>
        </authorList>
    </citation>
    <scope>NUCLEOTIDE SEQUENCE [LARGE SCALE GENOMIC DNA]</scope>
    <source>
        <strain evidence="8 9">DSM 27783</strain>
    </source>
</reference>
<evidence type="ECO:0000256" key="5">
    <source>
        <dbReference type="ARBA" id="ARBA00023014"/>
    </source>
</evidence>
<keyword evidence="8" id="KW-0670">Pyruvate</keyword>
<comment type="cofactor">
    <cofactor evidence="1">
        <name>[4Fe-4S] cluster</name>
        <dbReference type="ChEBI" id="CHEBI:49883"/>
    </cofactor>
</comment>
<evidence type="ECO:0000256" key="4">
    <source>
        <dbReference type="ARBA" id="ARBA00023004"/>
    </source>
</evidence>
<dbReference type="EMBL" id="CP027432">
    <property type="protein sequence ID" value="QCI29172.1"/>
    <property type="molecule type" value="Genomic_DNA"/>
</dbReference>
<evidence type="ECO:0000259" key="6">
    <source>
        <dbReference type="PROSITE" id="PS51918"/>
    </source>
</evidence>
<dbReference type="CDD" id="cd01335">
    <property type="entry name" value="Radical_SAM"/>
    <property type="match status" value="1"/>
</dbReference>
<dbReference type="InterPro" id="IPR012840">
    <property type="entry name" value="NrdG2"/>
</dbReference>
<keyword evidence="10" id="KW-1185">Reference proteome</keyword>
<evidence type="ECO:0000256" key="1">
    <source>
        <dbReference type="ARBA" id="ARBA00001966"/>
    </source>
</evidence>
<keyword evidence="8" id="KW-0456">Lyase</keyword>
<dbReference type="Pfam" id="PF04055">
    <property type="entry name" value="Radical_SAM"/>
    <property type="match status" value="1"/>
</dbReference>
<evidence type="ECO:0000256" key="2">
    <source>
        <dbReference type="ARBA" id="ARBA00022691"/>
    </source>
</evidence>
<reference evidence="10" key="1">
    <citation type="submission" date="2018-03" db="EMBL/GenBank/DDBJ databases">
        <title>A comparative analysis of the Nautiliaceae.</title>
        <authorList>
            <person name="Grosche A."/>
            <person name="Smedile F."/>
            <person name="Vetriani C."/>
        </authorList>
    </citation>
    <scope>NUCLEOTIDE SEQUENCE [LARGE SCALE GENOMIC DNA]</scope>
    <source>
        <strain evidence="10">TB6</strain>
    </source>
</reference>
<dbReference type="NCBIfam" id="TIGR02495">
    <property type="entry name" value="NrdG2"/>
    <property type="match status" value="1"/>
</dbReference>
<feature type="domain" description="Radical SAM core" evidence="6">
    <location>
        <begin position="15"/>
        <end position="225"/>
    </location>
</feature>
<protein>
    <submittedName>
        <fullName evidence="7">Anaerobic ribonucleoside-triphosphate reductase activating protein</fullName>
    </submittedName>
    <submittedName>
        <fullName evidence="8">Pyruvate formate lyase activating enzyme</fullName>
    </submittedName>
</protein>
<dbReference type="InterPro" id="IPR007197">
    <property type="entry name" value="rSAM"/>
</dbReference>
<keyword evidence="3" id="KW-0479">Metal-binding</keyword>
<accession>A0AAJ4RAS9</accession>
<dbReference type="RefSeq" id="WP_123353107.1">
    <property type="nucleotide sequence ID" value="NZ_CP027432.2"/>
</dbReference>
<evidence type="ECO:0000313" key="9">
    <source>
        <dbReference type="Proteomes" id="UP000272781"/>
    </source>
</evidence>
<dbReference type="SUPFAM" id="SSF102114">
    <property type="entry name" value="Radical SAM enzymes"/>
    <property type="match status" value="1"/>
</dbReference>
<dbReference type="Gene3D" id="3.20.20.70">
    <property type="entry name" value="Aldolase class I"/>
    <property type="match status" value="1"/>
</dbReference>
<evidence type="ECO:0000256" key="3">
    <source>
        <dbReference type="ARBA" id="ARBA00022723"/>
    </source>
</evidence>
<dbReference type="GO" id="GO:0016829">
    <property type="term" value="F:lyase activity"/>
    <property type="evidence" value="ECO:0007669"/>
    <property type="project" value="UniProtKB-KW"/>
</dbReference>
<dbReference type="Proteomes" id="UP000272781">
    <property type="component" value="Unassembled WGS sequence"/>
</dbReference>
<dbReference type="Proteomes" id="UP000298805">
    <property type="component" value="Chromosome"/>
</dbReference>
<dbReference type="GO" id="GO:0051536">
    <property type="term" value="F:iron-sulfur cluster binding"/>
    <property type="evidence" value="ECO:0007669"/>
    <property type="project" value="UniProtKB-KW"/>
</dbReference>
<proteinExistence type="predicted"/>
<keyword evidence="5" id="KW-0411">Iron-sulfur</keyword>
<dbReference type="PROSITE" id="PS51918">
    <property type="entry name" value="RADICAL_SAM"/>
    <property type="match status" value="1"/>
</dbReference>
<dbReference type="GO" id="GO:0046872">
    <property type="term" value="F:metal ion binding"/>
    <property type="evidence" value="ECO:0007669"/>
    <property type="project" value="UniProtKB-KW"/>
</dbReference>
<evidence type="ECO:0000313" key="7">
    <source>
        <dbReference type="EMBL" id="QCI29172.1"/>
    </source>
</evidence>
<dbReference type="InterPro" id="IPR058240">
    <property type="entry name" value="rSAM_sf"/>
</dbReference>
<name>A0AAJ4RAS9_9BACT</name>
<dbReference type="PANTHER" id="PTHR11228">
    <property type="entry name" value="RADICAL SAM DOMAIN PROTEIN"/>
    <property type="match status" value="1"/>
</dbReference>